<dbReference type="SUPFAM" id="SSF53795">
    <property type="entry name" value="PEP carboxykinase-like"/>
    <property type="match status" value="1"/>
</dbReference>
<dbReference type="InterPro" id="IPR011104">
    <property type="entry name" value="Hpr_kin/Pase_C"/>
</dbReference>
<dbReference type="GO" id="GO:0016301">
    <property type="term" value="F:kinase activity"/>
    <property type="evidence" value="ECO:0007669"/>
    <property type="project" value="UniProtKB-KW"/>
</dbReference>
<dbReference type="PANTHER" id="PTHR30305:SF1">
    <property type="entry name" value="HPR KINASE_PHOSPHORYLASE"/>
    <property type="match status" value="1"/>
</dbReference>
<dbReference type="EMBL" id="CP011126">
    <property type="protein sequence ID" value="AKQ33508.1"/>
    <property type="molecule type" value="Genomic_DNA"/>
</dbReference>
<organism evidence="3 4">
    <name type="scientific">Candidatus Coxiella mudrowiae</name>
    <dbReference type="NCBI Taxonomy" id="2054173"/>
    <lineage>
        <taxon>Bacteria</taxon>
        <taxon>Pseudomonadati</taxon>
        <taxon>Pseudomonadota</taxon>
        <taxon>Gammaproteobacteria</taxon>
        <taxon>Legionellales</taxon>
        <taxon>Coxiellaceae</taxon>
        <taxon>Coxiella</taxon>
    </lineage>
</organism>
<dbReference type="Proteomes" id="UP000063965">
    <property type="component" value="Chromosome"/>
</dbReference>
<proteinExistence type="predicted"/>
<evidence type="ECO:0000313" key="4">
    <source>
        <dbReference type="Proteomes" id="UP000063965"/>
    </source>
</evidence>
<dbReference type="EMBL" id="CP011126">
    <property type="protein sequence ID" value="AKQ33421.1"/>
    <property type="molecule type" value="Genomic_DNA"/>
</dbReference>
<protein>
    <submittedName>
        <fullName evidence="3">Hpr(Ser) kinase</fullName>
    </submittedName>
</protein>
<sequence>MSPYPSAEMTSGLSTNCTPTSLHANFLVIDKLGVLIMGEPNIGKSELTLALLDRGHQMICDDMVDVVYQHNQLIGNCPAVACGYILISDVGMLDVSKLFGTDAIISHYEISLIITLIKPKDKLEIVDPLNPVCEEETILGVILPKIILPVYAGRNLPLLIETLVRNQVLKKEGYDSSVNFNNGFK</sequence>
<dbReference type="Gene3D" id="3.40.50.300">
    <property type="entry name" value="P-loop containing nucleotide triphosphate hydrolases"/>
    <property type="match status" value="1"/>
</dbReference>
<dbReference type="RefSeq" id="WP_235379169.1">
    <property type="nucleotide sequence ID" value="NZ_CP011126.1"/>
</dbReference>
<dbReference type="Pfam" id="PF07475">
    <property type="entry name" value="Hpr_kinase_C"/>
    <property type="match status" value="1"/>
</dbReference>
<evidence type="ECO:0000259" key="1">
    <source>
        <dbReference type="Pfam" id="PF07475"/>
    </source>
</evidence>
<accession>A0ABN4HT91</accession>
<name>A0ABN4HT91_9COXI</name>
<keyword evidence="3" id="KW-0418">Kinase</keyword>
<dbReference type="PANTHER" id="PTHR30305">
    <property type="entry name" value="PROTEIN YJDM-RELATED"/>
    <property type="match status" value="1"/>
</dbReference>
<feature type="domain" description="HPr kinase/phosphorylase C-terminal" evidence="1">
    <location>
        <begin position="20"/>
        <end position="181"/>
    </location>
</feature>
<dbReference type="CDD" id="cd01918">
    <property type="entry name" value="HprK_C"/>
    <property type="match status" value="1"/>
</dbReference>
<evidence type="ECO:0000313" key="3">
    <source>
        <dbReference type="EMBL" id="AKQ33508.1"/>
    </source>
</evidence>
<reference evidence="3 4" key="1">
    <citation type="journal article" date="2015" name="Genome Biol. Evol.">
        <title>Distinctive Genome Reduction Rates Revealed by Genomic Analyses of Two Coxiella-Like Endosymbionts in Ticks.</title>
        <authorList>
            <person name="Gottlieb Y."/>
            <person name="Lalzar I."/>
            <person name="Klasson L."/>
        </authorList>
    </citation>
    <scope>NUCLEOTIDE SEQUENCE [LARGE SCALE GENOMIC DNA]</scope>
    <source>
        <strain evidence="3 4">CRt</strain>
    </source>
</reference>
<keyword evidence="3" id="KW-0808">Transferase</keyword>
<dbReference type="InterPro" id="IPR027417">
    <property type="entry name" value="P-loop_NTPase"/>
</dbReference>
<gene>
    <name evidence="3" type="primary">hprK</name>
    <name evidence="2" type="ORF">CleRT_05030</name>
    <name evidence="3" type="ORF">CleRT_06470</name>
</gene>
<keyword evidence="4" id="KW-1185">Reference proteome</keyword>
<evidence type="ECO:0000313" key="2">
    <source>
        <dbReference type="EMBL" id="AKQ33421.1"/>
    </source>
</evidence>